<feature type="compositionally biased region" description="Basic residues" evidence="1">
    <location>
        <begin position="217"/>
        <end position="227"/>
    </location>
</feature>
<evidence type="ECO:0000256" key="1">
    <source>
        <dbReference type="SAM" id="MobiDB-lite"/>
    </source>
</evidence>
<dbReference type="Gene3D" id="2.40.50.40">
    <property type="match status" value="1"/>
</dbReference>
<feature type="compositionally biased region" description="Acidic residues" evidence="1">
    <location>
        <begin position="237"/>
        <end position="249"/>
    </location>
</feature>
<evidence type="ECO:0000313" key="3">
    <source>
        <dbReference type="EMBL" id="KZT52752.1"/>
    </source>
</evidence>
<dbReference type="GO" id="GO:0006338">
    <property type="term" value="P:chromatin remodeling"/>
    <property type="evidence" value="ECO:0007669"/>
    <property type="project" value="UniProtKB-ARBA"/>
</dbReference>
<gene>
    <name evidence="3" type="ORF">CALCODRAFT_501885</name>
</gene>
<dbReference type="OrthoDB" id="433924at2759"/>
<dbReference type="STRING" id="1353952.A0A165DGI9"/>
<dbReference type="PROSITE" id="PS50013">
    <property type="entry name" value="CHROMO_2"/>
    <property type="match status" value="1"/>
</dbReference>
<dbReference type="EMBL" id="KV424056">
    <property type="protein sequence ID" value="KZT52752.1"/>
    <property type="molecule type" value="Genomic_DNA"/>
</dbReference>
<name>A0A165DGI9_9BASI</name>
<dbReference type="AlphaFoldDB" id="A0A165DGI9"/>
<dbReference type="Proteomes" id="UP000076842">
    <property type="component" value="Unassembled WGS sequence"/>
</dbReference>
<dbReference type="SMART" id="SM00298">
    <property type="entry name" value="CHROMO"/>
    <property type="match status" value="1"/>
</dbReference>
<feature type="region of interest" description="Disordered" evidence="1">
    <location>
        <begin position="117"/>
        <end position="318"/>
    </location>
</feature>
<dbReference type="InParanoid" id="A0A165DGI9"/>
<dbReference type="InterPro" id="IPR000953">
    <property type="entry name" value="Chromo/chromo_shadow_dom"/>
</dbReference>
<feature type="region of interest" description="Disordered" evidence="1">
    <location>
        <begin position="480"/>
        <end position="505"/>
    </location>
</feature>
<accession>A0A165DGI9</accession>
<feature type="compositionally biased region" description="Pro residues" evidence="1">
    <location>
        <begin position="383"/>
        <end position="393"/>
    </location>
</feature>
<feature type="compositionally biased region" description="Polar residues" evidence="1">
    <location>
        <begin position="152"/>
        <end position="168"/>
    </location>
</feature>
<keyword evidence="4" id="KW-1185">Reference proteome</keyword>
<feature type="region of interest" description="Disordered" evidence="1">
    <location>
        <begin position="330"/>
        <end position="441"/>
    </location>
</feature>
<dbReference type="Pfam" id="PF00385">
    <property type="entry name" value="Chromo"/>
    <property type="match status" value="1"/>
</dbReference>
<proteinExistence type="predicted"/>
<feature type="compositionally biased region" description="Polar residues" evidence="1">
    <location>
        <begin position="341"/>
        <end position="351"/>
    </location>
</feature>
<feature type="compositionally biased region" description="Basic and acidic residues" evidence="1">
    <location>
        <begin position="274"/>
        <end position="289"/>
    </location>
</feature>
<reference evidence="3 4" key="1">
    <citation type="journal article" date="2016" name="Mol. Biol. Evol.">
        <title>Comparative Genomics of Early-Diverging Mushroom-Forming Fungi Provides Insights into the Origins of Lignocellulose Decay Capabilities.</title>
        <authorList>
            <person name="Nagy L.G."/>
            <person name="Riley R."/>
            <person name="Tritt A."/>
            <person name="Adam C."/>
            <person name="Daum C."/>
            <person name="Floudas D."/>
            <person name="Sun H."/>
            <person name="Yadav J.S."/>
            <person name="Pangilinan J."/>
            <person name="Larsson K.H."/>
            <person name="Matsuura K."/>
            <person name="Barry K."/>
            <person name="Labutti K."/>
            <person name="Kuo R."/>
            <person name="Ohm R.A."/>
            <person name="Bhattacharya S.S."/>
            <person name="Shirouzu T."/>
            <person name="Yoshinaga Y."/>
            <person name="Martin F.M."/>
            <person name="Grigoriev I.V."/>
            <person name="Hibbett D.S."/>
        </authorList>
    </citation>
    <scope>NUCLEOTIDE SEQUENCE [LARGE SCALE GENOMIC DNA]</scope>
    <source>
        <strain evidence="3 4">HHB12733</strain>
    </source>
</reference>
<dbReference type="InterPro" id="IPR023780">
    <property type="entry name" value="Chromo_domain"/>
</dbReference>
<dbReference type="SUPFAM" id="SSF54160">
    <property type="entry name" value="Chromo domain-like"/>
    <property type="match status" value="1"/>
</dbReference>
<organism evidence="3 4">
    <name type="scientific">Calocera cornea HHB12733</name>
    <dbReference type="NCBI Taxonomy" id="1353952"/>
    <lineage>
        <taxon>Eukaryota</taxon>
        <taxon>Fungi</taxon>
        <taxon>Dikarya</taxon>
        <taxon>Basidiomycota</taxon>
        <taxon>Agaricomycotina</taxon>
        <taxon>Dacrymycetes</taxon>
        <taxon>Dacrymycetales</taxon>
        <taxon>Dacrymycetaceae</taxon>
        <taxon>Calocera</taxon>
    </lineage>
</organism>
<protein>
    <recommendedName>
        <fullName evidence="2">Chromo domain-containing protein</fullName>
    </recommendedName>
</protein>
<feature type="compositionally biased region" description="Basic and acidic residues" evidence="1">
    <location>
        <begin position="304"/>
        <end position="315"/>
    </location>
</feature>
<evidence type="ECO:0000313" key="4">
    <source>
        <dbReference type="Proteomes" id="UP000076842"/>
    </source>
</evidence>
<dbReference type="InterPro" id="IPR016197">
    <property type="entry name" value="Chromo-like_dom_sf"/>
</dbReference>
<feature type="compositionally biased region" description="Low complexity" evidence="1">
    <location>
        <begin position="394"/>
        <end position="408"/>
    </location>
</feature>
<evidence type="ECO:0000259" key="2">
    <source>
        <dbReference type="PROSITE" id="PS50013"/>
    </source>
</evidence>
<sequence length="1109" mass="122491">MSSGASGSSSGEEEDGQYEVECIYSAEAVPDKPEATKREGDESVYPGWSYLVKWAGYPDSENTWEHEDQFDEATQDLLERFWKAVGIEGDHANYAFGTQFDAPLAWIADEKKRFREAKEREEKQKKGKTKEVTKGRAQEKAAVSRQTKKSEVSSIASRKTVVASQPTIATRRPPPPKAGQPQLKTTGKSQSGRKAKAKSVDLQSDSDGPDEDLSSAPRKKGKKRTRGSAKTTVVVEADSEEFISSEEDGAATKPGLRKARVSKVAPTAETLEEDTAHNRRQALRDKLKEAALNQLKDKRNRRQNSIDHTTDDKTKLKSLSPVAEVLKEKKAFAQPARLWNAATSKPSQSGDGATDTAMQDAGADGLFSGGEDDEDMKDLFGDSPPPADAPAPNPATANTERAAAPRTAGPRSWKESRIKFYDPAAGKPAPKTLDPGNSPKPILAKQKILSRIMNAAAEGGPDQVIGEDTAEIVMEDATGARAEEDLPDYDEESNPVPSIPAPSSADDVAIPITRSPAGAHPSMSPLATGNQEHVRKTEPPAVDVVDLTKISSDQPETIDLMESDPEEGRADSDIVMLDSTEHSVIPASISASNSGVYFATIWTAGEAITNVKLMQVSALRKFAPKLTFLCREHRLDLVSYYSTATILPVLAQSKILQTGLLMFEPMGADRGTANASFRNLVHWLHDLSWVAGAYVEQPNERKKRLIILFHSTNVAVAQACQVPPWSSRDGILIAAVELPESANWSRNVMAVEDQQASKPPVVDPSFVQYTVEKLQFPRSTLINELSGKPYCVVPDQSAGDVFLMEDVRNLANTLDYFKAASRVLGEVIDQETIVFIHRRALRTLRDQMQEIIRLRKYPRVYFYCFGLGDPGQNDSFVEREPRLISPRGGILTFTPQALLEDPVGIVQLVNDLSKKQGWQCYIIPPVLAALQEFKDPQNEKQAWAIVTLMLASTKPEDRLILTESIDCVRERLRAKEQVAHVDEDQLHDKTAYMWTLGQFELLEADAGKLLDMCRVVATENSTTINKEDVVKKIFEDMLSMQRQPRLLESYRRFVVVTSSDREGKDDYLNQLDCSTASEFWENVRAEFAREQELAFVQTPPLGSMDVDSL</sequence>
<feature type="domain" description="Chromo" evidence="2">
    <location>
        <begin position="24"/>
        <end position="83"/>
    </location>
</feature>
<feature type="compositionally biased region" description="Basic and acidic residues" evidence="1">
    <location>
        <begin position="117"/>
        <end position="139"/>
    </location>
</feature>
<dbReference type="CDD" id="cd18968">
    <property type="entry name" value="chromodomain"/>
    <property type="match status" value="1"/>
</dbReference>